<protein>
    <recommendedName>
        <fullName evidence="6">Small ribosomal subunit protein uS17</fullName>
    </recommendedName>
</protein>
<dbReference type="GO" id="GO:0003735">
    <property type="term" value="F:structural constituent of ribosome"/>
    <property type="evidence" value="ECO:0007669"/>
    <property type="project" value="UniProtKB-UniRule"/>
</dbReference>
<dbReference type="SUPFAM" id="SSF50249">
    <property type="entry name" value="Nucleic acid-binding proteins"/>
    <property type="match status" value="1"/>
</dbReference>
<reference evidence="8 9" key="1">
    <citation type="submission" date="2014-08" db="EMBL/GenBank/DDBJ databases">
        <authorList>
            <person name="Kuleshov K."/>
            <person name="Dedkov V."/>
            <person name="Markelov M."/>
            <person name="Pimkina E."/>
        </authorList>
    </citation>
    <scope>NUCLEOTIDE SEQUENCE [LARGE SCALE GENOMIC DNA]</scope>
    <source>
        <strain evidence="9">TOA</strain>
    </source>
</reference>
<name>A0A2K9YTE7_METHO</name>
<dbReference type="NCBIfam" id="TIGR03635">
    <property type="entry name" value="uS17_bact"/>
    <property type="match status" value="1"/>
</dbReference>
<dbReference type="Proteomes" id="UP000029712">
    <property type="component" value="Chromosome"/>
</dbReference>
<evidence type="ECO:0000256" key="1">
    <source>
        <dbReference type="ARBA" id="ARBA00010254"/>
    </source>
</evidence>
<evidence type="ECO:0000256" key="4">
    <source>
        <dbReference type="ARBA" id="ARBA00022980"/>
    </source>
</evidence>
<dbReference type="EMBL" id="CP033021">
    <property type="protein sequence ID" value="AYN65431.1"/>
    <property type="molecule type" value="Genomic_DNA"/>
</dbReference>
<dbReference type="CDD" id="cd00364">
    <property type="entry name" value="Ribosomal_uS17"/>
    <property type="match status" value="1"/>
</dbReference>
<reference evidence="8 9" key="2">
    <citation type="submission" date="2018-10" db="EMBL/GenBank/DDBJ databases">
        <title>Detection and isolation of Mycoplasma hominis as a predominant microorganism from pelvic cavity of patient with salpingitis and tubo-ovarian abscess.</title>
        <authorList>
            <person name="Guschin A.E."/>
            <person name="Khayrullina G.A."/>
            <person name="Rakovskaya I.V."/>
            <person name="Shelenkov A.A."/>
            <person name="Shagin D.A."/>
        </authorList>
    </citation>
    <scope>NUCLEOTIDE SEQUENCE [LARGE SCALE GENOMIC DNA]</scope>
    <source>
        <strain evidence="9">TOA</strain>
    </source>
</reference>
<accession>A0A2K9YTE7</accession>
<dbReference type="GeneID" id="89679313"/>
<sequence>METTVRENRRKTLVGTVVSTKNQKTITVVVEIYEKHPLYSKRFKKSKKFAVHDEQNLAKVGDIVKIQETRPLSKTKHFRLVEIKSHAIEGAENA</sequence>
<keyword evidence="5 6" id="KW-0687">Ribonucleoprotein</keyword>
<comment type="subunit">
    <text evidence="6">Part of the 30S ribosomal subunit.</text>
</comment>
<keyword evidence="4 6" id="KW-0689">Ribosomal protein</keyword>
<dbReference type="InterPro" id="IPR019984">
    <property type="entry name" value="Ribosomal_uS17_bact/chlr"/>
</dbReference>
<dbReference type="Pfam" id="PF00366">
    <property type="entry name" value="Ribosomal_S17"/>
    <property type="match status" value="1"/>
</dbReference>
<dbReference type="InterPro" id="IPR000266">
    <property type="entry name" value="Ribosomal_uS17"/>
</dbReference>
<evidence type="ECO:0000313" key="8">
    <source>
        <dbReference type="EMBL" id="AYN65431.1"/>
    </source>
</evidence>
<dbReference type="OrthoDB" id="9811714at2"/>
<dbReference type="InterPro" id="IPR012340">
    <property type="entry name" value="NA-bd_OB-fold"/>
</dbReference>
<comment type="function">
    <text evidence="6">One of the primary rRNA binding proteins, it binds specifically to the 5'-end of 16S ribosomal RNA.</text>
</comment>
<evidence type="ECO:0000256" key="7">
    <source>
        <dbReference type="RuleBase" id="RU003872"/>
    </source>
</evidence>
<evidence type="ECO:0000256" key="6">
    <source>
        <dbReference type="HAMAP-Rule" id="MF_01345"/>
    </source>
</evidence>
<organism evidence="8 9">
    <name type="scientific">Metamycoplasma hominis</name>
    <name type="common">Mycoplasma hominis</name>
    <dbReference type="NCBI Taxonomy" id="2098"/>
    <lineage>
        <taxon>Bacteria</taxon>
        <taxon>Bacillati</taxon>
        <taxon>Mycoplasmatota</taxon>
        <taxon>Mycoplasmoidales</taxon>
        <taxon>Metamycoplasmataceae</taxon>
        <taxon>Metamycoplasma</taxon>
    </lineage>
</organism>
<dbReference type="RefSeq" id="WP_012855565.1">
    <property type="nucleotide sequence ID" value="NZ_CP009677.1"/>
</dbReference>
<comment type="similarity">
    <text evidence="1 6 7">Belongs to the universal ribosomal protein uS17 family.</text>
</comment>
<dbReference type="GO" id="GO:0019843">
    <property type="term" value="F:rRNA binding"/>
    <property type="evidence" value="ECO:0007669"/>
    <property type="project" value="UniProtKB-UniRule"/>
</dbReference>
<dbReference type="PRINTS" id="PR00973">
    <property type="entry name" value="RIBOSOMALS17"/>
</dbReference>
<dbReference type="GO" id="GO:0022627">
    <property type="term" value="C:cytosolic small ribosomal subunit"/>
    <property type="evidence" value="ECO:0007669"/>
    <property type="project" value="UniProtKB-UniRule"/>
</dbReference>
<dbReference type="AlphaFoldDB" id="A0A2K9YTE7"/>
<keyword evidence="2 6" id="KW-0699">rRNA-binding</keyword>
<evidence type="ECO:0000256" key="2">
    <source>
        <dbReference type="ARBA" id="ARBA00022730"/>
    </source>
</evidence>
<evidence type="ECO:0000256" key="5">
    <source>
        <dbReference type="ARBA" id="ARBA00023274"/>
    </source>
</evidence>
<dbReference type="OMA" id="HPMYGKF"/>
<dbReference type="HAMAP" id="MF_01345_B">
    <property type="entry name" value="Ribosomal_uS17_B"/>
    <property type="match status" value="1"/>
</dbReference>
<dbReference type="InterPro" id="IPR019979">
    <property type="entry name" value="Ribosomal_uS17_CS"/>
</dbReference>
<keyword evidence="3 6" id="KW-0694">RNA-binding</keyword>
<evidence type="ECO:0000256" key="3">
    <source>
        <dbReference type="ARBA" id="ARBA00022884"/>
    </source>
</evidence>
<dbReference type="Gene3D" id="2.40.50.140">
    <property type="entry name" value="Nucleic acid-binding proteins"/>
    <property type="match status" value="1"/>
</dbReference>
<evidence type="ECO:0000313" key="9">
    <source>
        <dbReference type="Proteomes" id="UP000029712"/>
    </source>
</evidence>
<dbReference type="PANTHER" id="PTHR10744">
    <property type="entry name" value="40S RIBOSOMAL PROTEIN S11 FAMILY MEMBER"/>
    <property type="match status" value="1"/>
</dbReference>
<dbReference type="PANTHER" id="PTHR10744:SF1">
    <property type="entry name" value="SMALL RIBOSOMAL SUBUNIT PROTEIN US17M"/>
    <property type="match status" value="1"/>
</dbReference>
<dbReference type="PROSITE" id="PS00056">
    <property type="entry name" value="RIBOSOMAL_S17"/>
    <property type="match status" value="1"/>
</dbReference>
<gene>
    <name evidence="6 8" type="primary">rpsQ</name>
    <name evidence="8" type="ORF">KN71_001855</name>
</gene>
<proteinExistence type="inferred from homology"/>
<dbReference type="GO" id="GO:0006412">
    <property type="term" value="P:translation"/>
    <property type="evidence" value="ECO:0007669"/>
    <property type="project" value="UniProtKB-UniRule"/>
</dbReference>
<dbReference type="NCBIfam" id="NF004123">
    <property type="entry name" value="PRK05610.1"/>
    <property type="match status" value="1"/>
</dbReference>